<keyword evidence="7" id="KW-1185">Reference proteome</keyword>
<evidence type="ECO:0000256" key="2">
    <source>
        <dbReference type="ARBA" id="ARBA00022723"/>
    </source>
</evidence>
<protein>
    <submittedName>
        <fullName evidence="6">MBL fold metallo-hydrolase</fullName>
    </submittedName>
</protein>
<dbReference type="EMBL" id="JBEDNQ010000008">
    <property type="protein sequence ID" value="MEQ3552713.1"/>
    <property type="molecule type" value="Genomic_DNA"/>
</dbReference>
<dbReference type="SMART" id="SM00849">
    <property type="entry name" value="Lactamase_B"/>
    <property type="match status" value="1"/>
</dbReference>
<dbReference type="InterPro" id="IPR036866">
    <property type="entry name" value="RibonucZ/Hydroxyglut_hydro"/>
</dbReference>
<dbReference type="InterPro" id="IPR051013">
    <property type="entry name" value="MBL_superfamily_lactonases"/>
</dbReference>
<keyword evidence="3" id="KW-0378">Hydrolase</keyword>
<evidence type="ECO:0000256" key="3">
    <source>
        <dbReference type="ARBA" id="ARBA00022801"/>
    </source>
</evidence>
<comment type="similarity">
    <text evidence="1">Belongs to the metallo-beta-lactamase superfamily.</text>
</comment>
<feature type="domain" description="Metallo-beta-lactamase" evidence="5">
    <location>
        <begin position="73"/>
        <end position="272"/>
    </location>
</feature>
<evidence type="ECO:0000313" key="7">
    <source>
        <dbReference type="Proteomes" id="UP001494902"/>
    </source>
</evidence>
<dbReference type="PANTHER" id="PTHR42978">
    <property type="entry name" value="QUORUM-QUENCHING LACTONASE YTNP-RELATED-RELATED"/>
    <property type="match status" value="1"/>
</dbReference>
<proteinExistence type="inferred from homology"/>
<reference evidence="6 7" key="1">
    <citation type="submission" date="2024-03" db="EMBL/GenBank/DDBJ databases">
        <title>Draft genome sequence of Pseudonocardia nematodicida JCM 31783.</title>
        <authorList>
            <person name="Butdee W."/>
            <person name="Duangmal K."/>
        </authorList>
    </citation>
    <scope>NUCLEOTIDE SEQUENCE [LARGE SCALE GENOMIC DNA]</scope>
    <source>
        <strain evidence="6 7">JCM 31783</strain>
    </source>
</reference>
<accession>A0ABV1KE25</accession>
<dbReference type="InterPro" id="IPR001279">
    <property type="entry name" value="Metallo-B-lactamas"/>
</dbReference>
<dbReference type="Pfam" id="PF00753">
    <property type="entry name" value="Lactamase_B"/>
    <property type="match status" value="1"/>
</dbReference>
<keyword evidence="2" id="KW-0479">Metal-binding</keyword>
<dbReference type="PANTHER" id="PTHR42978:SF6">
    <property type="entry name" value="QUORUM-QUENCHING LACTONASE YTNP-RELATED"/>
    <property type="match status" value="1"/>
</dbReference>
<evidence type="ECO:0000256" key="4">
    <source>
        <dbReference type="ARBA" id="ARBA00022833"/>
    </source>
</evidence>
<evidence type="ECO:0000256" key="1">
    <source>
        <dbReference type="ARBA" id="ARBA00007749"/>
    </source>
</evidence>
<name>A0ABV1KE25_9PSEU</name>
<organism evidence="6 7">
    <name type="scientific">Pseudonocardia nematodicida</name>
    <dbReference type="NCBI Taxonomy" id="1206997"/>
    <lineage>
        <taxon>Bacteria</taxon>
        <taxon>Bacillati</taxon>
        <taxon>Actinomycetota</taxon>
        <taxon>Actinomycetes</taxon>
        <taxon>Pseudonocardiales</taxon>
        <taxon>Pseudonocardiaceae</taxon>
        <taxon>Pseudonocardia</taxon>
    </lineage>
</organism>
<comment type="caution">
    <text evidence="6">The sequence shown here is derived from an EMBL/GenBank/DDBJ whole genome shotgun (WGS) entry which is preliminary data.</text>
</comment>
<dbReference type="SUPFAM" id="SSF56281">
    <property type="entry name" value="Metallo-hydrolase/oxidoreductase"/>
    <property type="match status" value="1"/>
</dbReference>
<dbReference type="Gene3D" id="3.60.15.10">
    <property type="entry name" value="Ribonuclease Z/Hydroxyacylglutathione hydrolase-like"/>
    <property type="match status" value="1"/>
</dbReference>
<evidence type="ECO:0000259" key="5">
    <source>
        <dbReference type="SMART" id="SM00849"/>
    </source>
</evidence>
<sequence length="311" mass="33211">MNRTNAFPTPARQSPDLADYALGGSFRVGEITVHHLSDGLAFGPRRNWFTGIDPSVWMPVLDLEDPDTPFPLNYGLFVVVGHGVVTLVDSGFGPEAQRLGGARGGNELRTRLHEIGIGADDVDHVVQTHLHADHCGQLVTDTAQGARPTFGRATVHVHARELEHWTGATTDDNFMAPYVRSRIGPVRDAGRVSTFTALTRIAPGVVALPVPGHTPGHTCVLVSDRDRHCLLVGDLAHHPVHFRHHDWLHAFDHDPAASVAARAALCELAVGLDAVVTAPHMPVLTLGRIGRDPGGGYSWTPVDAGGTGGPV</sequence>
<dbReference type="RefSeq" id="WP_349299784.1">
    <property type="nucleotide sequence ID" value="NZ_JBEDNQ010000008.1"/>
</dbReference>
<dbReference type="Proteomes" id="UP001494902">
    <property type="component" value="Unassembled WGS sequence"/>
</dbReference>
<evidence type="ECO:0000313" key="6">
    <source>
        <dbReference type="EMBL" id="MEQ3552713.1"/>
    </source>
</evidence>
<gene>
    <name evidence="6" type="ORF">WIS52_19750</name>
</gene>
<keyword evidence="4" id="KW-0862">Zinc</keyword>